<dbReference type="Proteomes" id="UP001165121">
    <property type="component" value="Unassembled WGS sequence"/>
</dbReference>
<accession>A0A9W6XM31</accession>
<evidence type="ECO:0000313" key="2">
    <source>
        <dbReference type="EMBL" id="GMF42332.1"/>
    </source>
</evidence>
<feature type="region of interest" description="Disordered" evidence="1">
    <location>
        <begin position="53"/>
        <end position="85"/>
    </location>
</feature>
<sequence>MVRYGLIECSHVIQLMFTVNIEVALYRGEVSKFGCPSGSPFKILGKMEAPHLDDPSWSPLPPKPAQAKLAALPTHGGPPPRNLHSCRCRQAPRRERQYPAAPLNDYKLLREVTVAGVQGGCGLLCALTT</sequence>
<proteinExistence type="predicted"/>
<comment type="caution">
    <text evidence="2">The sequence shown here is derived from an EMBL/GenBank/DDBJ whole genome shotgun (WGS) entry which is preliminary data.</text>
</comment>
<dbReference type="AlphaFoldDB" id="A0A9W6XM31"/>
<gene>
    <name evidence="2" type="ORF">Pfra01_001379900</name>
</gene>
<evidence type="ECO:0000313" key="3">
    <source>
        <dbReference type="Proteomes" id="UP001165121"/>
    </source>
</evidence>
<name>A0A9W6XM31_9STRA</name>
<reference evidence="2" key="1">
    <citation type="submission" date="2023-04" db="EMBL/GenBank/DDBJ databases">
        <title>Phytophthora fragariaefolia NBRC 109709.</title>
        <authorList>
            <person name="Ichikawa N."/>
            <person name="Sato H."/>
            <person name="Tonouchi N."/>
        </authorList>
    </citation>
    <scope>NUCLEOTIDE SEQUENCE</scope>
    <source>
        <strain evidence="2">NBRC 109709</strain>
    </source>
</reference>
<keyword evidence="3" id="KW-1185">Reference proteome</keyword>
<dbReference type="EMBL" id="BSXT01001426">
    <property type="protein sequence ID" value="GMF42332.1"/>
    <property type="molecule type" value="Genomic_DNA"/>
</dbReference>
<evidence type="ECO:0000256" key="1">
    <source>
        <dbReference type="SAM" id="MobiDB-lite"/>
    </source>
</evidence>
<protein>
    <submittedName>
        <fullName evidence="2">Unnamed protein product</fullName>
    </submittedName>
</protein>
<organism evidence="2 3">
    <name type="scientific">Phytophthora fragariaefolia</name>
    <dbReference type="NCBI Taxonomy" id="1490495"/>
    <lineage>
        <taxon>Eukaryota</taxon>
        <taxon>Sar</taxon>
        <taxon>Stramenopiles</taxon>
        <taxon>Oomycota</taxon>
        <taxon>Peronosporomycetes</taxon>
        <taxon>Peronosporales</taxon>
        <taxon>Peronosporaceae</taxon>
        <taxon>Phytophthora</taxon>
    </lineage>
</organism>